<dbReference type="SUPFAM" id="SSF54928">
    <property type="entry name" value="RNA-binding domain, RBD"/>
    <property type="match status" value="1"/>
</dbReference>
<feature type="compositionally biased region" description="Basic and acidic residues" evidence="1">
    <location>
        <begin position="903"/>
        <end position="928"/>
    </location>
</feature>
<evidence type="ECO:0000256" key="1">
    <source>
        <dbReference type="SAM" id="MobiDB-lite"/>
    </source>
</evidence>
<dbReference type="InterPro" id="IPR057720">
    <property type="entry name" value="RRM_YTH1"/>
</dbReference>
<name>A0A8H4QUN0_9AGAR</name>
<dbReference type="GO" id="GO:0003729">
    <property type="term" value="F:mRNA binding"/>
    <property type="evidence" value="ECO:0007669"/>
    <property type="project" value="TreeGrafter"/>
</dbReference>
<feature type="compositionally biased region" description="Low complexity" evidence="1">
    <location>
        <begin position="90"/>
        <end position="102"/>
    </location>
</feature>
<dbReference type="GO" id="GO:0000381">
    <property type="term" value="P:regulation of alternative mRNA splicing, via spliceosome"/>
    <property type="evidence" value="ECO:0007669"/>
    <property type="project" value="TreeGrafter"/>
</dbReference>
<feature type="region of interest" description="Disordered" evidence="1">
    <location>
        <begin position="196"/>
        <end position="251"/>
    </location>
</feature>
<dbReference type="Proteomes" id="UP000521872">
    <property type="component" value="Unassembled WGS sequence"/>
</dbReference>
<gene>
    <name evidence="3" type="ORF">D9613_006231</name>
</gene>
<feature type="compositionally biased region" description="Polar residues" evidence="1">
    <location>
        <begin position="38"/>
        <end position="69"/>
    </location>
</feature>
<feature type="region of interest" description="Disordered" evidence="1">
    <location>
        <begin position="823"/>
        <end position="985"/>
    </location>
</feature>
<dbReference type="GO" id="GO:1990247">
    <property type="term" value="F:N6-methyladenosine-containing RNA reader activity"/>
    <property type="evidence" value="ECO:0007669"/>
    <property type="project" value="TreeGrafter"/>
</dbReference>
<feature type="compositionally biased region" description="Low complexity" evidence="1">
    <location>
        <begin position="575"/>
        <end position="590"/>
    </location>
</feature>
<dbReference type="PANTHER" id="PTHR12357:SF3">
    <property type="entry name" value="YTH DOMAIN-CONTAINING PROTEIN 1"/>
    <property type="match status" value="1"/>
</dbReference>
<feature type="domain" description="YTH" evidence="2">
    <location>
        <begin position="643"/>
        <end position="778"/>
    </location>
</feature>
<accession>A0A8H4QUN0</accession>
<feature type="compositionally biased region" description="Polar residues" evidence="1">
    <location>
        <begin position="387"/>
        <end position="402"/>
    </location>
</feature>
<feature type="compositionally biased region" description="Polar residues" evidence="1">
    <location>
        <begin position="200"/>
        <end position="218"/>
    </location>
</feature>
<feature type="region of interest" description="Disordered" evidence="1">
    <location>
        <begin position="571"/>
        <end position="590"/>
    </location>
</feature>
<dbReference type="EMBL" id="JAACJL010000030">
    <property type="protein sequence ID" value="KAF4617214.1"/>
    <property type="molecule type" value="Genomic_DNA"/>
</dbReference>
<evidence type="ECO:0000259" key="2">
    <source>
        <dbReference type="PROSITE" id="PS50882"/>
    </source>
</evidence>
<keyword evidence="4" id="KW-1185">Reference proteome</keyword>
<feature type="compositionally biased region" description="Low complexity" evidence="1">
    <location>
        <begin position="219"/>
        <end position="240"/>
    </location>
</feature>
<feature type="compositionally biased region" description="Low complexity" evidence="1">
    <location>
        <begin position="953"/>
        <end position="964"/>
    </location>
</feature>
<sequence length="1071" mass="115313">MVEAKLETPPLLSATPTSMGRERTGYFEPCSGGRTEDSSPYSTDPGRNSSPLDEITTPLSFDSISSSGDATLGMSDPSKPPPTSRRRPRLPQQSSSVQRQQPATQSYPISPPPTEIHNRPHSSFQGSPIHYASYPQRTGFVGQYTLPTQPAPINIVHSQPYTYSHSYHPIPNDGNPMVSHSQQNIHAMLQPHAPVFHYQGHSSDGTPSPHQPPFTGSRTSPMYPSNTPSSPTSPHLPSSSGQSGPLTPSYIGPTQFHSLLYPPTISSTAYAYQPQSYSTTPPMFQAQYAPSHFTQHYASTAETEPQPQGAWYFLTHTPGPTPPPQPQYDAGTSYQGHYAVAYPQAGQGGLESGYGGFYPFHVILPSHQVPALQPHGGGGGAQQSQQLFAPSSSDLRTPSSESAPAAGIGPPFIRGGGSVFSPPPSASSDSERRPNRTSDRPIVRRPYHPNPPANRSEWVMWAGNVPSDASHDELWRFFNAPPDNEPDTTTGVLSIFLISRSSCAFINYETVPYLQTAIARFNGAPLRANDPRCPRLVCRVRRKDDDLKAGVGGQRGMGMHTRWVREHMGKGKEVALSASEPSDLSDLSLSPTSISERMTHAVSNLSMSSDDESKHRQAHPKHSSSSGSYTSTNSSFLTKHFPKRYFILKSLTQEDLDISVEKSVWATQKHNEEILDQAFRSSQEVHLIFSVNKSGEFYGYARMAGPVRRGEDRTIPWATRPPTSPTRAVASHPVIAGQSSKPLPASFLSPSDGQRYVDNSPLPINVSTAGGVVQSQPDPMATGTRRAAQSAPAMIGPAYHLQTLTTPPSMRSLEQRRFDMMMLGGAGVGGPRAAQPGKEDGSGSFELDESAPLRAIRSPKGSSSSGGSSGDGGAPGRGAGAGAATGRSRAPPSLGSVQEEAAEDKGVQEQEDKRGRKLVDGEVDEAKRTHGASSDPPEKHGQDQAEGAGDGAGSSEQQQQQQQGPSKSTAAGAKPAATTEESWGDSFAVEWICTDRVPFHRVKHLRNPWNRDREIKISRDGTELEPTVGQRLLDEWHKLADPQMPGTMGAGKPTVSRRDRDRAAASGSRKS</sequence>
<dbReference type="InterPro" id="IPR035979">
    <property type="entry name" value="RBD_domain_sf"/>
</dbReference>
<feature type="domain" description="YTH" evidence="2">
    <location>
        <begin position="886"/>
        <end position="1036"/>
    </location>
</feature>
<dbReference type="Pfam" id="PF04146">
    <property type="entry name" value="YTH"/>
    <property type="match status" value="2"/>
</dbReference>
<feature type="compositionally biased region" description="Basic and acidic residues" evidence="1">
    <location>
        <begin position="429"/>
        <end position="442"/>
    </location>
</feature>
<dbReference type="PANTHER" id="PTHR12357">
    <property type="entry name" value="YTH YT521-B HOMOLOGY DOMAIN-CONTAINING"/>
    <property type="match status" value="1"/>
</dbReference>
<feature type="region of interest" description="Disordered" evidence="1">
    <location>
        <begin position="1040"/>
        <end position="1071"/>
    </location>
</feature>
<dbReference type="InterPro" id="IPR007275">
    <property type="entry name" value="YTH_domain"/>
</dbReference>
<dbReference type="Pfam" id="PF25701">
    <property type="entry name" value="RRM_YTH1"/>
    <property type="match status" value="1"/>
</dbReference>
<feature type="region of interest" description="Disordered" evidence="1">
    <location>
        <begin position="1"/>
        <end position="131"/>
    </location>
</feature>
<dbReference type="GO" id="GO:0000398">
    <property type="term" value="P:mRNA splicing, via spliceosome"/>
    <property type="evidence" value="ECO:0007669"/>
    <property type="project" value="TreeGrafter"/>
</dbReference>
<evidence type="ECO:0000313" key="4">
    <source>
        <dbReference type="Proteomes" id="UP000521872"/>
    </source>
</evidence>
<feature type="region of interest" description="Disordered" evidence="1">
    <location>
        <begin position="369"/>
        <end position="455"/>
    </location>
</feature>
<feature type="compositionally biased region" description="Gly residues" evidence="1">
    <location>
        <begin position="867"/>
        <end position="883"/>
    </location>
</feature>
<evidence type="ECO:0000313" key="3">
    <source>
        <dbReference type="EMBL" id="KAF4617214.1"/>
    </source>
</evidence>
<comment type="caution">
    <text evidence="3">The sequence shown here is derived from an EMBL/GenBank/DDBJ whole genome shotgun (WGS) entry which is preliminary data.</text>
</comment>
<dbReference type="CDD" id="cd21134">
    <property type="entry name" value="YTH"/>
    <property type="match status" value="2"/>
</dbReference>
<feature type="compositionally biased region" description="Polar residues" evidence="1">
    <location>
        <begin position="768"/>
        <end position="777"/>
    </location>
</feature>
<reference evidence="3 4" key="1">
    <citation type="submission" date="2019-12" db="EMBL/GenBank/DDBJ databases">
        <authorList>
            <person name="Floudas D."/>
            <person name="Bentzer J."/>
            <person name="Ahren D."/>
            <person name="Johansson T."/>
            <person name="Persson P."/>
            <person name="Tunlid A."/>
        </authorList>
    </citation>
    <scope>NUCLEOTIDE SEQUENCE [LARGE SCALE GENOMIC DNA]</scope>
    <source>
        <strain evidence="3 4">CBS 102.39</strain>
    </source>
</reference>
<dbReference type="GO" id="GO:0005654">
    <property type="term" value="C:nucleoplasm"/>
    <property type="evidence" value="ECO:0007669"/>
    <property type="project" value="TreeGrafter"/>
</dbReference>
<dbReference type="Gene3D" id="3.10.590.10">
    <property type="entry name" value="ph1033 like domains"/>
    <property type="match status" value="2"/>
</dbReference>
<feature type="compositionally biased region" description="Low complexity" evidence="1">
    <location>
        <begin position="623"/>
        <end position="633"/>
    </location>
</feature>
<organism evidence="3 4">
    <name type="scientific">Agrocybe pediades</name>
    <dbReference type="NCBI Taxonomy" id="84607"/>
    <lineage>
        <taxon>Eukaryota</taxon>
        <taxon>Fungi</taxon>
        <taxon>Dikarya</taxon>
        <taxon>Basidiomycota</taxon>
        <taxon>Agaricomycotina</taxon>
        <taxon>Agaricomycetes</taxon>
        <taxon>Agaricomycetidae</taxon>
        <taxon>Agaricales</taxon>
        <taxon>Agaricineae</taxon>
        <taxon>Strophariaceae</taxon>
        <taxon>Agrocybe</taxon>
    </lineage>
</organism>
<feature type="region of interest" description="Disordered" evidence="1">
    <location>
        <begin position="605"/>
        <end position="633"/>
    </location>
</feature>
<feature type="region of interest" description="Disordered" evidence="1">
    <location>
        <begin position="768"/>
        <end position="791"/>
    </location>
</feature>
<dbReference type="PROSITE" id="PS50882">
    <property type="entry name" value="YTH"/>
    <property type="match status" value="2"/>
</dbReference>
<proteinExistence type="predicted"/>
<dbReference type="InterPro" id="IPR045168">
    <property type="entry name" value="YTH_prot"/>
</dbReference>
<dbReference type="AlphaFoldDB" id="A0A8H4QUN0"/>
<protein>
    <recommendedName>
        <fullName evidence="2">YTH domain-containing protein</fullName>
    </recommendedName>
</protein>